<gene>
    <name evidence="4" type="ORF">BSPP4475_16745</name>
</gene>
<dbReference type="Gene3D" id="3.10.50.10">
    <property type="match status" value="1"/>
</dbReference>
<name>A0AA48MBW7_9BACL</name>
<keyword evidence="4" id="KW-0378">Hydrolase</keyword>
<feature type="domain" description="GH18" evidence="3">
    <location>
        <begin position="274"/>
        <end position="593"/>
    </location>
</feature>
<dbReference type="InterPro" id="IPR011583">
    <property type="entry name" value="Chitinase_II/V-like_cat"/>
</dbReference>
<dbReference type="Pfam" id="PF07833">
    <property type="entry name" value="Cu_amine_oxidN1"/>
    <property type="match status" value="1"/>
</dbReference>
<dbReference type="GO" id="GO:0005975">
    <property type="term" value="P:carbohydrate metabolic process"/>
    <property type="evidence" value="ECO:0007669"/>
    <property type="project" value="InterPro"/>
</dbReference>
<dbReference type="SUPFAM" id="SSF55383">
    <property type="entry name" value="Copper amine oxidase, domain N"/>
    <property type="match status" value="1"/>
</dbReference>
<dbReference type="InterPro" id="IPR036582">
    <property type="entry name" value="Mao_N_sf"/>
</dbReference>
<dbReference type="GO" id="GO:0008061">
    <property type="term" value="F:chitin binding"/>
    <property type="evidence" value="ECO:0007669"/>
    <property type="project" value="InterPro"/>
</dbReference>
<evidence type="ECO:0000259" key="2">
    <source>
        <dbReference type="PROSITE" id="PS51781"/>
    </source>
</evidence>
<dbReference type="SMART" id="SM00287">
    <property type="entry name" value="SH3b"/>
    <property type="match status" value="1"/>
</dbReference>
<evidence type="ECO:0000313" key="5">
    <source>
        <dbReference type="Proteomes" id="UP001189619"/>
    </source>
</evidence>
<dbReference type="Pfam" id="PF00704">
    <property type="entry name" value="Glyco_hydro_18"/>
    <property type="match status" value="1"/>
</dbReference>
<dbReference type="KEGG" id="bayd:BSPP4475_16745"/>
<dbReference type="SUPFAM" id="SSF51445">
    <property type="entry name" value="(Trans)glycosidases"/>
    <property type="match status" value="1"/>
</dbReference>
<dbReference type="PROSITE" id="PS51910">
    <property type="entry name" value="GH18_2"/>
    <property type="match status" value="1"/>
</dbReference>
<dbReference type="InterPro" id="IPR001223">
    <property type="entry name" value="Glyco_hydro18_cat"/>
</dbReference>
<dbReference type="Gene3D" id="2.30.30.40">
    <property type="entry name" value="SH3 Domains"/>
    <property type="match status" value="1"/>
</dbReference>
<dbReference type="Gene3D" id="3.20.20.80">
    <property type="entry name" value="Glycosidases"/>
    <property type="match status" value="1"/>
</dbReference>
<sequence>MPVFSGRRTVCKESKSVSLEVQLGPRPRFKRKRKRKRVTPILLLLAAIAAAAYWFFIKPSNEHVEPYGGSRQAIVWQGGLYDKKYLFEAEQVLLPFEFLKEHLDPAIYWDEPTRSVIVTTKDKVLRMQSGELVAYLNKRPVSLQVPVKEVNGTRFIPLEPLEKLYRVSFSRDPDTGVLRVEKEGYTVQQGSVVSGDEPVRLRLEPTHRSPYVAELSNGEAVDILGESEKWYRVLSSKGITGYLPTSAVSLTEVRKVSLDQPGREQPTVWKPEGTKINLTWEHVVNRNPAVANIGPMPGVNVVSPTWFELKDGNGTLLNKADPGYVQWAHQRGYQVWGVVTNGFNPDWTQSVLGSYDKRENLIAQIVHYAHLYDLDGINIDFENVYVEDKERLVQFVREMTPYLHELGLAVSMDVTIKSSSDRWSRFYDRAKLAEVVDYIAVMTYDEHWASSPIAGSVASLPWTERGLQGVLEEVPAEKLLLGVPFYTRLWKETKQPDGSVKVTSKALSMAGASEWMKERKLTPTLDEDSGQLFVRYEDPADGAVYKMWLEDVTSMQKRVALVHKYNLAGIASWRRGFEQPEIWKAINDGLNRK</sequence>
<keyword evidence="1" id="KW-0472">Membrane</keyword>
<dbReference type="PROSITE" id="PS51781">
    <property type="entry name" value="SH3B"/>
    <property type="match status" value="1"/>
</dbReference>
<keyword evidence="1" id="KW-1133">Transmembrane helix</keyword>
<dbReference type="Gene3D" id="3.30.457.10">
    <property type="entry name" value="Copper amine oxidase-like, N-terminal domain"/>
    <property type="match status" value="1"/>
</dbReference>
<accession>A0AA48MBW7</accession>
<feature type="transmembrane region" description="Helical" evidence="1">
    <location>
        <begin position="38"/>
        <end position="56"/>
    </location>
</feature>
<evidence type="ECO:0000259" key="3">
    <source>
        <dbReference type="PROSITE" id="PS51910"/>
    </source>
</evidence>
<feature type="domain" description="SH3b" evidence="2">
    <location>
        <begin position="188"/>
        <end position="252"/>
    </location>
</feature>
<dbReference type="Pfam" id="PF08239">
    <property type="entry name" value="SH3_3"/>
    <property type="match status" value="1"/>
</dbReference>
<evidence type="ECO:0000256" key="1">
    <source>
        <dbReference type="SAM" id="Phobius"/>
    </source>
</evidence>
<dbReference type="EMBL" id="OY569118">
    <property type="protein sequence ID" value="CAJ1003959.1"/>
    <property type="molecule type" value="Genomic_DNA"/>
</dbReference>
<reference evidence="4" key="1">
    <citation type="submission" date="2023-07" db="EMBL/GenBank/DDBJ databases">
        <authorList>
            <person name="Ivanov I."/>
            <person name="Teneva D."/>
            <person name="Stoikov I."/>
        </authorList>
    </citation>
    <scope>NUCLEOTIDE SEQUENCE</scope>
    <source>
        <strain evidence="4">4475</strain>
    </source>
</reference>
<dbReference type="InterPro" id="IPR003646">
    <property type="entry name" value="SH3-like_bac-type"/>
</dbReference>
<dbReference type="InterPro" id="IPR012854">
    <property type="entry name" value="Cu_amine_oxidase-like_N"/>
</dbReference>
<dbReference type="InterPro" id="IPR029070">
    <property type="entry name" value="Chitinase_insertion_sf"/>
</dbReference>
<keyword evidence="1" id="KW-0812">Transmembrane</keyword>
<proteinExistence type="predicted"/>
<keyword evidence="5" id="KW-1185">Reference proteome</keyword>
<dbReference type="Proteomes" id="UP001189619">
    <property type="component" value="Chromosome"/>
</dbReference>
<dbReference type="SMART" id="SM00636">
    <property type="entry name" value="Glyco_18"/>
    <property type="match status" value="1"/>
</dbReference>
<evidence type="ECO:0000313" key="4">
    <source>
        <dbReference type="EMBL" id="CAJ1003959.1"/>
    </source>
</evidence>
<dbReference type="InterPro" id="IPR017853">
    <property type="entry name" value="GH"/>
</dbReference>
<protein>
    <submittedName>
        <fullName evidence="4">Glycosyl hydrolase</fullName>
    </submittedName>
</protein>
<dbReference type="PANTHER" id="PTHR46066:SF2">
    <property type="entry name" value="CHITINASE DOMAIN-CONTAINING PROTEIN 1"/>
    <property type="match status" value="1"/>
</dbReference>
<organism evidence="4 5">
    <name type="scientific">Brevibacillus aydinogluensis</name>
    <dbReference type="NCBI Taxonomy" id="927786"/>
    <lineage>
        <taxon>Bacteria</taxon>
        <taxon>Bacillati</taxon>
        <taxon>Bacillota</taxon>
        <taxon>Bacilli</taxon>
        <taxon>Bacillales</taxon>
        <taxon>Paenibacillaceae</taxon>
        <taxon>Brevibacillus</taxon>
    </lineage>
</organism>
<dbReference type="AlphaFoldDB" id="A0AA48MBW7"/>
<dbReference type="PANTHER" id="PTHR46066">
    <property type="entry name" value="CHITINASE DOMAIN-CONTAINING PROTEIN 1 FAMILY MEMBER"/>
    <property type="match status" value="1"/>
</dbReference>
<dbReference type="GO" id="GO:0016787">
    <property type="term" value="F:hydrolase activity"/>
    <property type="evidence" value="ECO:0007669"/>
    <property type="project" value="UniProtKB-KW"/>
</dbReference>